<accession>A0ABT0E9X8</accession>
<gene>
    <name evidence="2" type="primary">bamC</name>
    <name evidence="2" type="ORF">MU846_12025</name>
</gene>
<proteinExistence type="predicted"/>
<evidence type="ECO:0000313" key="2">
    <source>
        <dbReference type="EMBL" id="MCK0538437.1"/>
    </source>
</evidence>
<dbReference type="PROSITE" id="PS51257">
    <property type="entry name" value="PROKAR_LIPOPROTEIN"/>
    <property type="match status" value="1"/>
</dbReference>
<feature type="signal peptide" evidence="1">
    <location>
        <begin position="1"/>
        <end position="21"/>
    </location>
</feature>
<organism evidence="2 3">
    <name type="scientific">Alcanivorax quisquiliarum</name>
    <dbReference type="NCBI Taxonomy" id="2933565"/>
    <lineage>
        <taxon>Bacteria</taxon>
        <taxon>Pseudomonadati</taxon>
        <taxon>Pseudomonadota</taxon>
        <taxon>Gammaproteobacteria</taxon>
        <taxon>Oceanospirillales</taxon>
        <taxon>Alcanivoracaceae</taxon>
        <taxon>Alcanivorax</taxon>
    </lineage>
</organism>
<dbReference type="InterPro" id="IPR010653">
    <property type="entry name" value="NlpB/DapX"/>
</dbReference>
<keyword evidence="1" id="KW-0732">Signal</keyword>
<dbReference type="InterPro" id="IPR042268">
    <property type="entry name" value="BamC_C"/>
</dbReference>
<dbReference type="EMBL" id="JALKII010000008">
    <property type="protein sequence ID" value="MCK0538437.1"/>
    <property type="molecule type" value="Genomic_DNA"/>
</dbReference>
<sequence>MKKAGLAMLMLPALLAACSWLPDRTMIYQEAETAPRMEVPEGMWFSGFDDRYPIPDVERRVQVEDSASERFVIPTPPQLVVLGQSVEDEQAATGPAPENVRAILGRDGNGYPIIMLNTQFVWAWEQVGQAVAKTDLRIEDRNRESGIYYVRVPREYGLSERQAQLKLSQTVNGIQIAVLNQTGTSLVDQEPGQAILQRLYDAL</sequence>
<dbReference type="Proteomes" id="UP001165524">
    <property type="component" value="Unassembled WGS sequence"/>
</dbReference>
<dbReference type="RefSeq" id="WP_246953049.1">
    <property type="nucleotide sequence ID" value="NZ_JALKII010000008.1"/>
</dbReference>
<protein>
    <submittedName>
        <fullName evidence="2">Outer membrane protein assembly factor BamC</fullName>
    </submittedName>
</protein>
<name>A0ABT0E9X8_9GAMM</name>
<feature type="chain" id="PRO_5047292882" evidence="1">
    <location>
        <begin position="22"/>
        <end position="203"/>
    </location>
</feature>
<evidence type="ECO:0000313" key="3">
    <source>
        <dbReference type="Proteomes" id="UP001165524"/>
    </source>
</evidence>
<reference evidence="2" key="1">
    <citation type="submission" date="2022-04" db="EMBL/GenBank/DDBJ databases">
        <title>Alcanivorax sp. CY1518 draft genome sequence.</title>
        <authorList>
            <person name="Zhao G."/>
            <person name="An M."/>
        </authorList>
    </citation>
    <scope>NUCLEOTIDE SEQUENCE</scope>
    <source>
        <strain evidence="2">CY1518</strain>
    </source>
</reference>
<dbReference type="Pfam" id="PF06804">
    <property type="entry name" value="Lipoprotein_18"/>
    <property type="match status" value="1"/>
</dbReference>
<comment type="caution">
    <text evidence="2">The sequence shown here is derived from an EMBL/GenBank/DDBJ whole genome shotgun (WGS) entry which is preliminary data.</text>
</comment>
<dbReference type="Gene3D" id="3.30.310.170">
    <property type="entry name" value="Outer membrane protein assembly factor BamC"/>
    <property type="match status" value="1"/>
</dbReference>
<evidence type="ECO:0000256" key="1">
    <source>
        <dbReference type="SAM" id="SignalP"/>
    </source>
</evidence>
<keyword evidence="3" id="KW-1185">Reference proteome</keyword>